<evidence type="ECO:0008006" key="3">
    <source>
        <dbReference type="Google" id="ProtNLM"/>
    </source>
</evidence>
<dbReference type="GeneID" id="70242180"/>
<protein>
    <recommendedName>
        <fullName evidence="3">Kinesin light chain</fullName>
    </recommendedName>
</protein>
<gene>
    <name evidence="1" type="ORF">BGW36DRAFT_303633</name>
</gene>
<reference evidence="1" key="1">
    <citation type="submission" date="2021-12" db="EMBL/GenBank/DDBJ databases">
        <title>Convergent genome expansion in fungi linked to evolution of root-endophyte symbiosis.</title>
        <authorList>
            <consortium name="DOE Joint Genome Institute"/>
            <person name="Ke Y.-H."/>
            <person name="Bonito G."/>
            <person name="Liao H.-L."/>
            <person name="Looney B."/>
            <person name="Rojas-Flechas A."/>
            <person name="Nash J."/>
            <person name="Hameed K."/>
            <person name="Schadt C."/>
            <person name="Martin F."/>
            <person name="Crous P.W."/>
            <person name="Miettinen O."/>
            <person name="Magnuson J.K."/>
            <person name="Labbe J."/>
            <person name="Jacobson D."/>
            <person name="Doktycz M.J."/>
            <person name="Veneault-Fourrey C."/>
            <person name="Kuo A."/>
            <person name="Mondo S."/>
            <person name="Calhoun S."/>
            <person name="Riley R."/>
            <person name="Ohm R."/>
            <person name="LaButti K."/>
            <person name="Andreopoulos B."/>
            <person name="Pangilinan J."/>
            <person name="Nolan M."/>
            <person name="Tritt A."/>
            <person name="Clum A."/>
            <person name="Lipzen A."/>
            <person name="Daum C."/>
            <person name="Barry K."/>
            <person name="Grigoriev I.V."/>
            <person name="Vilgalys R."/>
        </authorList>
    </citation>
    <scope>NUCLEOTIDE SEQUENCE</scope>
    <source>
        <strain evidence="1">PMI_201</strain>
    </source>
</reference>
<comment type="caution">
    <text evidence="1">The sequence shown here is derived from an EMBL/GenBank/DDBJ whole genome shotgun (WGS) entry which is preliminary data.</text>
</comment>
<organism evidence="1 2">
    <name type="scientific">Talaromyces proteolyticus</name>
    <dbReference type="NCBI Taxonomy" id="1131652"/>
    <lineage>
        <taxon>Eukaryota</taxon>
        <taxon>Fungi</taxon>
        <taxon>Dikarya</taxon>
        <taxon>Ascomycota</taxon>
        <taxon>Pezizomycotina</taxon>
        <taxon>Eurotiomycetes</taxon>
        <taxon>Eurotiomycetidae</taxon>
        <taxon>Eurotiales</taxon>
        <taxon>Trichocomaceae</taxon>
        <taxon>Talaromyces</taxon>
        <taxon>Talaromyces sect. Bacilispori</taxon>
    </lineage>
</organism>
<keyword evidence="2" id="KW-1185">Reference proteome</keyword>
<proteinExistence type="predicted"/>
<dbReference type="SUPFAM" id="SSF48452">
    <property type="entry name" value="TPR-like"/>
    <property type="match status" value="1"/>
</dbReference>
<dbReference type="Proteomes" id="UP001201262">
    <property type="component" value="Unassembled WGS sequence"/>
</dbReference>
<dbReference type="EMBL" id="JAJTJA010000011">
    <property type="protein sequence ID" value="KAH8692269.1"/>
    <property type="molecule type" value="Genomic_DNA"/>
</dbReference>
<evidence type="ECO:0000313" key="1">
    <source>
        <dbReference type="EMBL" id="KAH8692269.1"/>
    </source>
</evidence>
<dbReference type="InterPro" id="IPR011990">
    <property type="entry name" value="TPR-like_helical_dom_sf"/>
</dbReference>
<evidence type="ECO:0000313" key="2">
    <source>
        <dbReference type="Proteomes" id="UP001201262"/>
    </source>
</evidence>
<sequence>QGKFEEAERMHRLVFVGLEMALGSEHPYTFYAVNQIGLALGKQGKYEKASEMHRYAFNGLKRVLDPEHPETIYSVNSMNLSHEITLNKE</sequence>
<dbReference type="AlphaFoldDB" id="A0AAD4KHH9"/>
<accession>A0AAD4KHH9</accession>
<dbReference type="Pfam" id="PF13374">
    <property type="entry name" value="TPR_10"/>
    <property type="match status" value="2"/>
</dbReference>
<dbReference type="RefSeq" id="XP_046068266.1">
    <property type="nucleotide sequence ID" value="XM_046211893.1"/>
</dbReference>
<dbReference type="Gene3D" id="1.25.40.10">
    <property type="entry name" value="Tetratricopeptide repeat domain"/>
    <property type="match status" value="1"/>
</dbReference>
<feature type="non-terminal residue" evidence="1">
    <location>
        <position position="1"/>
    </location>
</feature>
<name>A0AAD4KHH9_9EURO</name>